<reference evidence="3" key="1">
    <citation type="submission" date="2021-07" db="EMBL/GenBank/DDBJ databases">
        <authorList>
            <person name="Catto M.A."/>
            <person name="Jacobson A."/>
            <person name="Kennedy G."/>
            <person name="Labadie P."/>
            <person name="Hunt B.G."/>
            <person name="Srinivasan R."/>
        </authorList>
    </citation>
    <scope>NUCLEOTIDE SEQUENCE</scope>
    <source>
        <strain evidence="3">PL_HMW_Pooled</strain>
        <tissue evidence="3">Head</tissue>
    </source>
</reference>
<keyword evidence="1" id="KW-0812">Transmembrane</keyword>
<keyword evidence="2" id="KW-0732">Signal</keyword>
<reference evidence="3" key="2">
    <citation type="journal article" date="2023" name="BMC Genomics">
        <title>Pest status, molecular evolution, and epigenetic factors derived from the genome assembly of Frankliniella fusca, a thysanopteran phytovirus vector.</title>
        <authorList>
            <person name="Catto M.A."/>
            <person name="Labadie P.E."/>
            <person name="Jacobson A.L."/>
            <person name="Kennedy G.G."/>
            <person name="Srinivasan R."/>
            <person name="Hunt B.G."/>
        </authorList>
    </citation>
    <scope>NUCLEOTIDE SEQUENCE</scope>
    <source>
        <strain evidence="3">PL_HMW_Pooled</strain>
    </source>
</reference>
<gene>
    <name evidence="3" type="ORF">KUF71_024006</name>
</gene>
<sequence>MNLVLTLLAAAAPSLAAAGATLVPQLHHGLHFEPMRKTLASSAQLALIPVSLNLPEWAISQNVTDFLQDLLMQQSPGLNNTIHDVIDDLNAMQDRLKRHFDDVRTTARRGAQSRRRRRRGALDVVSELGGWCCGFSTYDDITQLAARDEEVLRHLDERHAILYAAIDEKGKATSRFVNEVNERVPELAKRLHEVKHQQNKDKAVASKISMTLALVNALTADTLLVAERMKSIDAACIANRIPSTVVVQADLEDLVARVNKLHRGRQRVAVDRVDALYKLEIAACTYRGPGPDQLLVTVKLPLVPAAPDAPAWSAHDVIPLGFLYEGQVCRLLAKPVVAVTAGSPPGPGSAAGAVVRLLEGEQRTICRTRSICDVPRLTEAEDSACVGAVFARAEPPELRRVCHFTCQPYRRMQITHVGGTAYSVVNADRSLRLRCAGSKAGEEARAVRPHAVGALLLEVPCACTLEDAVSGAVLLERQEPCADTGAVTLNVSLRLPTLWSVDNYAQLVSNMTAARALEPAAFVRSAWNVTVPTWLEPAPAQPLRLPAVEAEQHAGPLLALQRLRDELVLPWWAQVVWDLALPPLLALLYLRQRRMNRRLRKLGV</sequence>
<keyword evidence="1" id="KW-0472">Membrane</keyword>
<feature type="chain" id="PRO_5042173677" evidence="2">
    <location>
        <begin position="19"/>
        <end position="604"/>
    </location>
</feature>
<feature type="signal peptide" evidence="2">
    <location>
        <begin position="1"/>
        <end position="18"/>
    </location>
</feature>
<dbReference type="AlphaFoldDB" id="A0AAE1LT06"/>
<keyword evidence="1" id="KW-1133">Transmembrane helix</keyword>
<protein>
    <submittedName>
        <fullName evidence="3">Actin cytoskeleton-regulatory complex protein pan1</fullName>
    </submittedName>
</protein>
<evidence type="ECO:0000313" key="3">
    <source>
        <dbReference type="EMBL" id="KAK3930650.1"/>
    </source>
</evidence>
<comment type="caution">
    <text evidence="3">The sequence shown here is derived from an EMBL/GenBank/DDBJ whole genome shotgun (WGS) entry which is preliminary data.</text>
</comment>
<evidence type="ECO:0000313" key="4">
    <source>
        <dbReference type="Proteomes" id="UP001219518"/>
    </source>
</evidence>
<keyword evidence="4" id="KW-1185">Reference proteome</keyword>
<organism evidence="3 4">
    <name type="scientific">Frankliniella fusca</name>
    <dbReference type="NCBI Taxonomy" id="407009"/>
    <lineage>
        <taxon>Eukaryota</taxon>
        <taxon>Metazoa</taxon>
        <taxon>Ecdysozoa</taxon>
        <taxon>Arthropoda</taxon>
        <taxon>Hexapoda</taxon>
        <taxon>Insecta</taxon>
        <taxon>Pterygota</taxon>
        <taxon>Neoptera</taxon>
        <taxon>Paraneoptera</taxon>
        <taxon>Thysanoptera</taxon>
        <taxon>Terebrantia</taxon>
        <taxon>Thripoidea</taxon>
        <taxon>Thripidae</taxon>
        <taxon>Frankliniella</taxon>
    </lineage>
</organism>
<dbReference type="EMBL" id="JAHWGI010001412">
    <property type="protein sequence ID" value="KAK3930650.1"/>
    <property type="molecule type" value="Genomic_DNA"/>
</dbReference>
<dbReference type="Proteomes" id="UP001219518">
    <property type="component" value="Unassembled WGS sequence"/>
</dbReference>
<accession>A0AAE1LT06</accession>
<evidence type="ECO:0000256" key="2">
    <source>
        <dbReference type="SAM" id="SignalP"/>
    </source>
</evidence>
<feature type="transmembrane region" description="Helical" evidence="1">
    <location>
        <begin position="571"/>
        <end position="590"/>
    </location>
</feature>
<evidence type="ECO:0000256" key="1">
    <source>
        <dbReference type="SAM" id="Phobius"/>
    </source>
</evidence>
<name>A0AAE1LT06_9NEOP</name>
<proteinExistence type="predicted"/>